<dbReference type="PRINTS" id="PR00320">
    <property type="entry name" value="GPROTEINBRPT"/>
</dbReference>
<dbReference type="PROSITE" id="PS50294">
    <property type="entry name" value="WD_REPEATS_REGION"/>
    <property type="match status" value="4"/>
</dbReference>
<dbReference type="SMART" id="SM00320">
    <property type="entry name" value="WD40"/>
    <property type="match status" value="10"/>
</dbReference>
<dbReference type="PANTHER" id="PTHR19854:SF15">
    <property type="entry name" value="TRANSDUCIN BETA-LIKE PROTEIN 3"/>
    <property type="match status" value="1"/>
</dbReference>
<keyword evidence="8" id="KW-1185">Reference proteome</keyword>
<comment type="subcellular location">
    <subcellularLocation>
        <location evidence="1">Nucleus</location>
        <location evidence="1">Nucleolus</location>
    </subcellularLocation>
</comment>
<dbReference type="EMBL" id="UZAE01014306">
    <property type="protein sequence ID" value="VDO13090.1"/>
    <property type="molecule type" value="Genomic_DNA"/>
</dbReference>
<evidence type="ECO:0000313" key="7">
    <source>
        <dbReference type="EMBL" id="VDO13090.1"/>
    </source>
</evidence>
<evidence type="ECO:0000256" key="4">
    <source>
        <dbReference type="ARBA" id="ARBA00023242"/>
    </source>
</evidence>
<dbReference type="InterPro" id="IPR013934">
    <property type="entry name" value="Utp13_C"/>
</dbReference>
<dbReference type="PANTHER" id="PTHR19854">
    <property type="entry name" value="TRANSDUCIN BETA-LIKE 3"/>
    <property type="match status" value="1"/>
</dbReference>
<keyword evidence="4" id="KW-0539">Nucleus</keyword>
<feature type="repeat" description="WD" evidence="5">
    <location>
        <begin position="76"/>
        <end position="109"/>
    </location>
</feature>
<dbReference type="CDD" id="cd00200">
    <property type="entry name" value="WD40"/>
    <property type="match status" value="1"/>
</dbReference>
<dbReference type="InterPro" id="IPR015943">
    <property type="entry name" value="WD40/YVTN_repeat-like_dom_sf"/>
</dbReference>
<dbReference type="InterPro" id="IPR020472">
    <property type="entry name" value="WD40_PAC1"/>
</dbReference>
<keyword evidence="2 5" id="KW-0853">WD repeat</keyword>
<dbReference type="InterPro" id="IPR019775">
    <property type="entry name" value="WD40_repeat_CS"/>
</dbReference>
<evidence type="ECO:0000256" key="5">
    <source>
        <dbReference type="PROSITE-ProRule" id="PRU00221"/>
    </source>
</evidence>
<dbReference type="InterPro" id="IPR011047">
    <property type="entry name" value="Quinoprotein_ADH-like_sf"/>
</dbReference>
<keyword evidence="3" id="KW-0677">Repeat</keyword>
<dbReference type="WBParaSite" id="HNAJ_0001244401-mRNA-1">
    <property type="protein sequence ID" value="HNAJ_0001244401-mRNA-1"/>
    <property type="gene ID" value="HNAJ_0001244401"/>
</dbReference>
<dbReference type="Gene3D" id="2.130.10.10">
    <property type="entry name" value="YVTN repeat-like/Quinoprotein amine dehydrogenase"/>
    <property type="match status" value="3"/>
</dbReference>
<reference evidence="7 8" key="2">
    <citation type="submission" date="2018-11" db="EMBL/GenBank/DDBJ databases">
        <authorList>
            <consortium name="Pathogen Informatics"/>
        </authorList>
    </citation>
    <scope>NUCLEOTIDE SEQUENCE [LARGE SCALE GENOMIC DNA]</scope>
</reference>
<evidence type="ECO:0000256" key="1">
    <source>
        <dbReference type="ARBA" id="ARBA00004604"/>
    </source>
</evidence>
<dbReference type="PROSITE" id="PS00678">
    <property type="entry name" value="WD_REPEATS_1"/>
    <property type="match status" value="1"/>
</dbReference>
<dbReference type="GO" id="GO:0032040">
    <property type="term" value="C:small-subunit processome"/>
    <property type="evidence" value="ECO:0007669"/>
    <property type="project" value="InterPro"/>
</dbReference>
<dbReference type="Pfam" id="PF08625">
    <property type="entry name" value="Utp13"/>
    <property type="match status" value="1"/>
</dbReference>
<organism evidence="9">
    <name type="scientific">Rodentolepis nana</name>
    <name type="common">Dwarf tapeworm</name>
    <name type="synonym">Hymenolepis nana</name>
    <dbReference type="NCBI Taxonomy" id="102285"/>
    <lineage>
        <taxon>Eukaryota</taxon>
        <taxon>Metazoa</taxon>
        <taxon>Spiralia</taxon>
        <taxon>Lophotrochozoa</taxon>
        <taxon>Platyhelminthes</taxon>
        <taxon>Cestoda</taxon>
        <taxon>Eucestoda</taxon>
        <taxon>Cyclophyllidea</taxon>
        <taxon>Hymenolepididae</taxon>
        <taxon>Rodentolepis</taxon>
    </lineage>
</organism>
<dbReference type="InterPro" id="IPR001680">
    <property type="entry name" value="WD40_rpt"/>
</dbReference>
<feature type="repeat" description="WD" evidence="5">
    <location>
        <begin position="162"/>
        <end position="203"/>
    </location>
</feature>
<dbReference type="PROSITE" id="PS50082">
    <property type="entry name" value="WD_REPEATS_2"/>
    <property type="match status" value="6"/>
</dbReference>
<name>A0A0R3TX56_RODNA</name>
<dbReference type="SUPFAM" id="SSF50998">
    <property type="entry name" value="Quinoprotein alcohol dehydrogenase-like"/>
    <property type="match status" value="2"/>
</dbReference>
<reference evidence="9" key="1">
    <citation type="submission" date="2017-02" db="UniProtKB">
        <authorList>
            <consortium name="WormBaseParasite"/>
        </authorList>
    </citation>
    <scope>IDENTIFICATION</scope>
</reference>
<evidence type="ECO:0000313" key="8">
    <source>
        <dbReference type="Proteomes" id="UP000278807"/>
    </source>
</evidence>
<gene>
    <name evidence="7" type="ORF">HNAJ_LOCUS12429</name>
</gene>
<dbReference type="Pfam" id="PF00400">
    <property type="entry name" value="WD40"/>
    <property type="match status" value="6"/>
</dbReference>
<evidence type="ECO:0000256" key="2">
    <source>
        <dbReference type="ARBA" id="ARBA00022574"/>
    </source>
</evidence>
<accession>A0A0R3TX56</accession>
<dbReference type="GO" id="GO:0034511">
    <property type="term" value="F:U3 snoRNA binding"/>
    <property type="evidence" value="ECO:0007669"/>
    <property type="project" value="TreeGrafter"/>
</dbReference>
<sequence length="831" mass="91269">MPSDLKSSFNIESRFSPQFSVSNPLFICDDGNLICGRDCDGQVQLSACNLSESGTYTKFEGLDEEITSYVVSPKDSSTHTKVISTLALNHDGTRLATGSSDSTIRIWHVGPGDGFVASCRSHSTKITLLRFHPTKPFLISAALGELSFTVWNTETGELVTKLDGHQGKITDVAFLSSGKQFATCGYDKVIIIWSSETLQRVKTIPTFECIQSLAYLPPGALKNYVPVTAGKSKSFLVSGGQWGMARVWDTDTSHCVLEVRGPTNFSSDTAALKCLDFGLHSIEFLSVFPVSSISSCPIILALTRASSHVELFDADSFKLFHECIGEIGSVDQLCLMGAKKNRLVLADVSANLKLFSNPPSSNATDGASWSCQLVQSPHTGVIGDMVVSNCGLFLLTGGHDQGLGLWKLEEPENKSGGRPKLICKVFIPSAHDAHISAVCFARNMSAVFSGSTDGVLKSWILNTESSEASKMLQIGDVVGDAHEGAINCIHLSANGRSLATGSRDKTAKLWSLDGFVGGKNLQPKLVGVLKGHSRGVWSVRFSEYDRILLTASGDHDLRLWNLKNLSCVQTFEGHEEPVYRAEFISKGRQILSCDQRGLVRLWNLSKKNDSSIVNTDQSSSNVIEAHNGRIWALAVCPNESGFYTGGEDATICFFRNKKYRRAFYLAVKLDKPQKAYEILEEITLMEGLMGDQPAGELRPLEAALFGLIPTPLALGEPPSEEFAQRLLKYAVQWNTRARTCLIAQRVFNWIISNWAPERLLTWPGIGHTISGFIPYTARHYQRLNRLEEQMTVMDYLFDTSRCNQLLSLEYDAPKKQQNSDATTMEVDGMES</sequence>
<evidence type="ECO:0000256" key="3">
    <source>
        <dbReference type="ARBA" id="ARBA00022737"/>
    </source>
</evidence>
<evidence type="ECO:0000313" key="9">
    <source>
        <dbReference type="WBParaSite" id="HNAJ_0001244401-mRNA-1"/>
    </source>
</evidence>
<feature type="domain" description="U3 small nucleolar RNA-associated protein 13 C-terminal" evidence="6">
    <location>
        <begin position="654"/>
        <end position="797"/>
    </location>
</feature>
<proteinExistence type="predicted"/>
<dbReference type="STRING" id="102285.A0A0R3TX56"/>
<dbReference type="AlphaFoldDB" id="A0A0R3TX56"/>
<protein>
    <submittedName>
        <fullName evidence="9">Utp13 domain-containing protein</fullName>
    </submittedName>
</protein>
<dbReference type="GO" id="GO:0000472">
    <property type="term" value="P:endonucleolytic cleavage to generate mature 5'-end of SSU-rRNA from (SSU-rRNA, 5.8S rRNA, LSU-rRNA)"/>
    <property type="evidence" value="ECO:0007669"/>
    <property type="project" value="TreeGrafter"/>
</dbReference>
<feature type="repeat" description="WD" evidence="5">
    <location>
        <begin position="479"/>
        <end position="513"/>
    </location>
</feature>
<dbReference type="Proteomes" id="UP000278807">
    <property type="component" value="Unassembled WGS sequence"/>
</dbReference>
<feature type="repeat" description="WD" evidence="5">
    <location>
        <begin position="428"/>
        <end position="469"/>
    </location>
</feature>
<evidence type="ECO:0000259" key="6">
    <source>
        <dbReference type="Pfam" id="PF08625"/>
    </source>
</evidence>
<dbReference type="GO" id="GO:0030686">
    <property type="term" value="C:90S preribosome"/>
    <property type="evidence" value="ECO:0007669"/>
    <property type="project" value="TreeGrafter"/>
</dbReference>
<feature type="repeat" description="WD" evidence="5">
    <location>
        <begin position="571"/>
        <end position="612"/>
    </location>
</feature>
<dbReference type="GO" id="GO:0000480">
    <property type="term" value="P:endonucleolytic cleavage in 5'-ETS of tricistronic rRNA transcript (SSU-rRNA, 5.8S rRNA, LSU-rRNA)"/>
    <property type="evidence" value="ECO:0007669"/>
    <property type="project" value="TreeGrafter"/>
</dbReference>
<dbReference type="OrthoDB" id="5414888at2759"/>
<feature type="repeat" description="WD" evidence="5">
    <location>
        <begin position="529"/>
        <end position="570"/>
    </location>
</feature>